<keyword evidence="5" id="KW-1185">Reference proteome</keyword>
<dbReference type="Gene3D" id="1.10.10.60">
    <property type="entry name" value="Homeodomain-like"/>
    <property type="match status" value="2"/>
</dbReference>
<evidence type="ECO:0000256" key="2">
    <source>
        <dbReference type="ARBA" id="ARBA00023163"/>
    </source>
</evidence>
<gene>
    <name evidence="4" type="ORF">DLJ53_07895</name>
</gene>
<proteinExistence type="predicted"/>
<keyword evidence="1" id="KW-0805">Transcription regulation</keyword>
<protein>
    <submittedName>
        <fullName evidence="4">AraC family transcriptional regulator</fullName>
    </submittedName>
</protein>
<dbReference type="SMART" id="SM00342">
    <property type="entry name" value="HTH_ARAC"/>
    <property type="match status" value="1"/>
</dbReference>
<dbReference type="RefSeq" id="WP_111343779.1">
    <property type="nucleotide sequence ID" value="NZ_QHHQ01000001.1"/>
</dbReference>
<dbReference type="PANTHER" id="PTHR43436">
    <property type="entry name" value="ARAC-FAMILY TRANSCRIPTIONAL REGULATOR"/>
    <property type="match status" value="1"/>
</dbReference>
<organism evidence="4 5">
    <name type="scientific">Acuticoccus sediminis</name>
    <dbReference type="NCBI Taxonomy" id="2184697"/>
    <lineage>
        <taxon>Bacteria</taxon>
        <taxon>Pseudomonadati</taxon>
        <taxon>Pseudomonadota</taxon>
        <taxon>Alphaproteobacteria</taxon>
        <taxon>Hyphomicrobiales</taxon>
        <taxon>Amorphaceae</taxon>
        <taxon>Acuticoccus</taxon>
    </lineage>
</organism>
<dbReference type="SUPFAM" id="SSF46689">
    <property type="entry name" value="Homeodomain-like"/>
    <property type="match status" value="2"/>
</dbReference>
<dbReference type="InterPro" id="IPR009057">
    <property type="entry name" value="Homeodomain-like_sf"/>
</dbReference>
<dbReference type="EMBL" id="QHHQ01000001">
    <property type="protein sequence ID" value="RAI04355.1"/>
    <property type="molecule type" value="Genomic_DNA"/>
</dbReference>
<dbReference type="PANTHER" id="PTHR43436:SF1">
    <property type="entry name" value="TRANSCRIPTIONAL REGULATORY PROTEIN"/>
    <property type="match status" value="1"/>
</dbReference>
<dbReference type="Pfam" id="PF12833">
    <property type="entry name" value="HTH_18"/>
    <property type="match status" value="1"/>
</dbReference>
<evidence type="ECO:0000259" key="3">
    <source>
        <dbReference type="PROSITE" id="PS01124"/>
    </source>
</evidence>
<reference evidence="4 5" key="1">
    <citation type="submission" date="2018-05" db="EMBL/GenBank/DDBJ databases">
        <title>Acuticoccus sediminis sp. nov., isolated from deep-sea sediment of Indian Ocean.</title>
        <authorList>
            <person name="Liu X."/>
            <person name="Lai Q."/>
            <person name="Du Y."/>
            <person name="Sun F."/>
            <person name="Zhang X."/>
            <person name="Wang S."/>
            <person name="Shao Z."/>
        </authorList>
    </citation>
    <scope>NUCLEOTIDE SEQUENCE [LARGE SCALE GENOMIC DNA]</scope>
    <source>
        <strain evidence="4 5">PTG4-2</strain>
    </source>
</reference>
<evidence type="ECO:0000256" key="1">
    <source>
        <dbReference type="ARBA" id="ARBA00023015"/>
    </source>
</evidence>
<evidence type="ECO:0000313" key="5">
    <source>
        <dbReference type="Proteomes" id="UP000249590"/>
    </source>
</evidence>
<dbReference type="AlphaFoldDB" id="A0A8B2P1L1"/>
<feature type="domain" description="HTH araC/xylS-type" evidence="3">
    <location>
        <begin position="190"/>
        <end position="288"/>
    </location>
</feature>
<evidence type="ECO:0000313" key="4">
    <source>
        <dbReference type="EMBL" id="RAI04355.1"/>
    </source>
</evidence>
<dbReference type="GO" id="GO:0043565">
    <property type="term" value="F:sequence-specific DNA binding"/>
    <property type="evidence" value="ECO:0007669"/>
    <property type="project" value="InterPro"/>
</dbReference>
<dbReference type="InterPro" id="IPR009594">
    <property type="entry name" value="Tscrpt_reg_HTH_AraC_N"/>
</dbReference>
<comment type="caution">
    <text evidence="4">The sequence shown here is derived from an EMBL/GenBank/DDBJ whole genome shotgun (WGS) entry which is preliminary data.</text>
</comment>
<name>A0A8B2P1L1_9HYPH</name>
<sequence length="297" mass="32536">MNEPLLRAVRRYTEVHADASGIARAPIAGMNLVRTTEVGELQYGLQRPLICLVVQGTKEVTMGATTLAFRGGDSMLITADIPTTSQITVASRAAPYLSFALDLDPALIAELTAEMQDAPADSGAPLRLDPTDAEVADTALRMIRLTERPASLPVLQRQVVREMHHWLLAGRHGSAIRQLGFPGSHASRIARAVEVIRAQFASALPVEQLAAVAGMSPSTFHHHFRAITSLSPLQFQKQVRLLEARRMMLAEGARPSHAAYTVGYESVSQFTREYRRLFGLPPVRDTEEARRRAQKSA</sequence>
<dbReference type="Proteomes" id="UP000249590">
    <property type="component" value="Unassembled WGS sequence"/>
</dbReference>
<accession>A0A8B2P1L1</accession>
<dbReference type="OrthoDB" id="9802263at2"/>
<dbReference type="PROSITE" id="PS01124">
    <property type="entry name" value="HTH_ARAC_FAMILY_2"/>
    <property type="match status" value="1"/>
</dbReference>
<dbReference type="GO" id="GO:0003700">
    <property type="term" value="F:DNA-binding transcription factor activity"/>
    <property type="evidence" value="ECO:0007669"/>
    <property type="project" value="InterPro"/>
</dbReference>
<dbReference type="Pfam" id="PF06719">
    <property type="entry name" value="AraC_N"/>
    <property type="match status" value="1"/>
</dbReference>
<dbReference type="InterPro" id="IPR018060">
    <property type="entry name" value="HTH_AraC"/>
</dbReference>
<keyword evidence="2" id="KW-0804">Transcription</keyword>